<dbReference type="KEGG" id="xne:XNC1_4300"/>
<dbReference type="STRING" id="406817.XNC1_4300"/>
<evidence type="ECO:0000313" key="2">
    <source>
        <dbReference type="Proteomes" id="UP000008075"/>
    </source>
</evidence>
<dbReference type="Proteomes" id="UP000008075">
    <property type="component" value="Chromosome"/>
</dbReference>
<dbReference type="EMBL" id="FN667742">
    <property type="protein sequence ID" value="CBJ92322.1"/>
    <property type="molecule type" value="Genomic_DNA"/>
</dbReference>
<reference evidence="1 2" key="1">
    <citation type="journal article" date="2011" name="PLoS ONE">
        <title>The entomopathogenic bacterial endosymbionts xenorhabdus and photorhabdus: convergent lifestyles from divergent genomes.</title>
        <authorList>
            <person name="Chaston J.M."/>
            <person name="Suen G."/>
            <person name="Tucker S.L."/>
            <person name="Andersen A.W."/>
            <person name="Bhasin A."/>
            <person name="Bode E."/>
            <person name="Bode H.B."/>
            <person name="Brachmann A.O."/>
            <person name="Cowles C.E."/>
            <person name="Cowles K.N."/>
            <person name="Darby C."/>
            <person name="de Leon L."/>
            <person name="Drace K."/>
            <person name="Du Z."/>
            <person name="Givaudan A."/>
            <person name="Herbert Tran E.E."/>
            <person name="Jewell K.A."/>
            <person name="Knack J.J."/>
            <person name="Krasomil-Osterfeld K.C."/>
            <person name="Kukor R."/>
            <person name="Lanois A."/>
            <person name="Latreille P."/>
            <person name="Leimgruber N.K."/>
            <person name="Lipke C.M."/>
            <person name="Liu R."/>
            <person name="Lu X."/>
            <person name="Martens E.C."/>
            <person name="Marri P.R."/>
            <person name="Medigue C."/>
            <person name="Menard M.L."/>
            <person name="Miller N.M."/>
            <person name="Morales-Soto N."/>
            <person name="Norton S."/>
            <person name="Ogier J.C."/>
            <person name="Orchard S.S."/>
            <person name="Park D."/>
            <person name="Park Y."/>
            <person name="Qurollo B.A."/>
            <person name="Sugar D.R."/>
            <person name="Richards G.R."/>
            <person name="Rouy Z."/>
            <person name="Slominski B."/>
            <person name="Slominski K."/>
            <person name="Snyder H."/>
            <person name="Tjaden B.C."/>
            <person name="van der Hoeven R."/>
            <person name="Welch R.D."/>
            <person name="Wheeler C."/>
            <person name="Xiang B."/>
            <person name="Barbazuk B."/>
            <person name="Gaudriault S."/>
            <person name="Goodner B."/>
            <person name="Slater S.C."/>
            <person name="Forst S."/>
            <person name="Goldman B.S."/>
            <person name="Goodrich-Blair H."/>
        </authorList>
    </citation>
    <scope>NUCLEOTIDE SEQUENCE [LARGE SCALE GENOMIC DNA]</scope>
    <source>
        <strain evidence="2">ATCC 19061 / DSM 3370 / CCUG 14189 / LMG 1036 / NCIMB 9965 / AN6</strain>
    </source>
</reference>
<keyword evidence="2" id="KW-1185">Reference proteome</keyword>
<proteinExistence type="predicted"/>
<name>D3VE71_XENNA</name>
<organism evidence="1 2">
    <name type="scientific">Xenorhabdus nematophila (strain ATCC 19061 / DSM 3370 / CCUG 14189 / LMG 1036 / NCIMB 9965 / AN6)</name>
    <dbReference type="NCBI Taxonomy" id="406817"/>
    <lineage>
        <taxon>Bacteria</taxon>
        <taxon>Pseudomonadati</taxon>
        <taxon>Pseudomonadota</taxon>
        <taxon>Gammaproteobacteria</taxon>
        <taxon>Enterobacterales</taxon>
        <taxon>Morganellaceae</taxon>
        <taxon>Xenorhabdus</taxon>
    </lineage>
</organism>
<protein>
    <submittedName>
        <fullName evidence="1">Uncharacterized protein</fullName>
    </submittedName>
</protein>
<gene>
    <name evidence="1" type="ordered locus">XNC1_4300</name>
</gene>
<dbReference type="HOGENOM" id="CLU_1585832_0_0_6"/>
<accession>D3VE71</accession>
<sequence>MLAPCKTTANLIIAFECVGFDEQSILSMYETGFDFIKSRLPDESEFEWESLNYIEISEMNDDERAITLLLSKANNLDSSVQREIICALNYLVKNYTNLLMKPLNWFFNNFHLFHHSTIASILELISIEIEQLKPLLLEIKPSIGKLIGVQNLYIHNEVESIFCELSNE</sequence>
<dbReference type="AlphaFoldDB" id="D3VE71"/>
<evidence type="ECO:0000313" key="1">
    <source>
        <dbReference type="EMBL" id="CBJ92322.1"/>
    </source>
</evidence>